<accession>A0A1I6M6P1</accession>
<dbReference type="Proteomes" id="UP000199024">
    <property type="component" value="Unassembled WGS sequence"/>
</dbReference>
<keyword evidence="2" id="KW-1185">Reference proteome</keyword>
<sequence>MSTLQEYRCDVCGITSTNPTHWFVIQCGPTELKVQRWDTETANARGARHYCGEAHAQVYVSRWFEVLCAPAVRDFSGTTIPDSGTVGLE</sequence>
<proteinExistence type="predicted"/>
<name>A0A1I6M6P1_9BACT</name>
<dbReference type="RefSeq" id="WP_089838824.1">
    <property type="nucleotide sequence ID" value="NZ_FOZL01000001.1"/>
</dbReference>
<dbReference type="EMBL" id="FOZL01000001">
    <property type="protein sequence ID" value="SFS11366.1"/>
    <property type="molecule type" value="Genomic_DNA"/>
</dbReference>
<organism evidence="1 2">
    <name type="scientific">Granulicella pectinivorans</name>
    <dbReference type="NCBI Taxonomy" id="474950"/>
    <lineage>
        <taxon>Bacteria</taxon>
        <taxon>Pseudomonadati</taxon>
        <taxon>Acidobacteriota</taxon>
        <taxon>Terriglobia</taxon>
        <taxon>Terriglobales</taxon>
        <taxon>Acidobacteriaceae</taxon>
        <taxon>Granulicella</taxon>
    </lineage>
</organism>
<evidence type="ECO:0000313" key="2">
    <source>
        <dbReference type="Proteomes" id="UP000199024"/>
    </source>
</evidence>
<evidence type="ECO:0000313" key="1">
    <source>
        <dbReference type="EMBL" id="SFS11366.1"/>
    </source>
</evidence>
<dbReference type="OrthoDB" id="122583at2"/>
<gene>
    <name evidence="1" type="ORF">SAMN05421771_1953</name>
</gene>
<protein>
    <submittedName>
        <fullName evidence="1">Uncharacterized protein</fullName>
    </submittedName>
</protein>
<dbReference type="AlphaFoldDB" id="A0A1I6M6P1"/>
<reference evidence="1 2" key="1">
    <citation type="submission" date="2016-10" db="EMBL/GenBank/DDBJ databases">
        <authorList>
            <person name="de Groot N.N."/>
        </authorList>
    </citation>
    <scope>NUCLEOTIDE SEQUENCE [LARGE SCALE GENOMIC DNA]</scope>
    <source>
        <strain evidence="1 2">DSM 21001</strain>
    </source>
</reference>